<evidence type="ECO:0000256" key="4">
    <source>
        <dbReference type="ARBA" id="ARBA00022729"/>
    </source>
</evidence>
<keyword evidence="4" id="KW-0732">Signal</keyword>
<dbReference type="NCBIfam" id="TIGR01728">
    <property type="entry name" value="SsuA_fam"/>
    <property type="match status" value="1"/>
</dbReference>
<dbReference type="PANTHER" id="PTHR30024:SF47">
    <property type="entry name" value="TAURINE-BINDING PERIPLASMIC PROTEIN"/>
    <property type="match status" value="1"/>
</dbReference>
<feature type="compositionally biased region" description="Basic residues" evidence="5">
    <location>
        <begin position="20"/>
        <end position="35"/>
    </location>
</feature>
<keyword evidence="8" id="KW-1185">Reference proteome</keyword>
<dbReference type="GO" id="GO:0042597">
    <property type="term" value="C:periplasmic space"/>
    <property type="evidence" value="ECO:0007669"/>
    <property type="project" value="UniProtKB-SubCell"/>
</dbReference>
<gene>
    <name evidence="7" type="ORF">SCLAV_p1397</name>
</gene>
<feature type="region of interest" description="Disordered" evidence="5">
    <location>
        <begin position="1"/>
        <end position="35"/>
    </location>
</feature>
<reference evidence="7 8" key="1">
    <citation type="journal article" date="2010" name="Genome Biol. Evol.">
        <title>The sequence of a 1.8-mb bacterial linear plasmid reveals a rich evolutionary reservoir of secondary metabolic pathways.</title>
        <authorList>
            <person name="Medema M.H."/>
            <person name="Trefzer A."/>
            <person name="Kovalchuk A."/>
            <person name="van den Berg M."/>
            <person name="Mueller U."/>
            <person name="Heijne W."/>
            <person name="Wu L."/>
            <person name="Alam M.T."/>
            <person name="Ronning C.M."/>
            <person name="Nierman W.C."/>
            <person name="Bovenberg R.A.L."/>
            <person name="Breitling R."/>
            <person name="Takano E."/>
        </authorList>
    </citation>
    <scope>NUCLEOTIDE SEQUENCE [LARGE SCALE GENOMIC DNA]</scope>
    <source>
        <strain evidence="8">ATCC 27064 / DSM 738 / JCM 4710 / NBRC 13307 / NCIMB 12785 / NRRL 3585 / VKM Ac-602</strain>
        <plasmid evidence="7">pSCL4</plasmid>
    </source>
</reference>
<dbReference type="RefSeq" id="WP_003963676.1">
    <property type="nucleotide sequence ID" value="NZ_CM000914.1"/>
</dbReference>
<evidence type="ECO:0000313" key="8">
    <source>
        <dbReference type="Proteomes" id="UP000002357"/>
    </source>
</evidence>
<dbReference type="AlphaFoldDB" id="D5SLT6"/>
<keyword evidence="7" id="KW-0449">Lipoprotein</keyword>
<keyword evidence="7" id="KW-0614">Plasmid</keyword>
<comment type="subcellular location">
    <subcellularLocation>
        <location evidence="1">Periplasm</location>
    </subcellularLocation>
</comment>
<evidence type="ECO:0000313" key="7">
    <source>
        <dbReference type="EMBL" id="EFG04879.2"/>
    </source>
</evidence>
<dbReference type="PANTHER" id="PTHR30024">
    <property type="entry name" value="ALIPHATIC SULFONATES-BINDING PROTEIN-RELATED"/>
    <property type="match status" value="1"/>
</dbReference>
<dbReference type="SUPFAM" id="SSF53850">
    <property type="entry name" value="Periplasmic binding protein-like II"/>
    <property type="match status" value="1"/>
</dbReference>
<evidence type="ECO:0000256" key="3">
    <source>
        <dbReference type="ARBA" id="ARBA00022448"/>
    </source>
</evidence>
<keyword evidence="3" id="KW-0813">Transport</keyword>
<dbReference type="Gene3D" id="3.40.190.10">
    <property type="entry name" value="Periplasmic binding protein-like II"/>
    <property type="match status" value="2"/>
</dbReference>
<dbReference type="eggNOG" id="COG0715">
    <property type="taxonomic scope" value="Bacteria"/>
</dbReference>
<accession>D5SLT6</accession>
<dbReference type="InterPro" id="IPR001638">
    <property type="entry name" value="Solute-binding_3/MltF_N"/>
</dbReference>
<evidence type="ECO:0000256" key="5">
    <source>
        <dbReference type="SAM" id="MobiDB-lite"/>
    </source>
</evidence>
<feature type="compositionally biased region" description="Low complexity" evidence="5">
    <location>
        <begin position="7"/>
        <end position="18"/>
    </location>
</feature>
<dbReference type="GeneID" id="93734458"/>
<evidence type="ECO:0000259" key="6">
    <source>
        <dbReference type="SMART" id="SM00062"/>
    </source>
</evidence>
<dbReference type="InterPro" id="IPR010067">
    <property type="entry name" value="ABC_SsuA_sub-bd"/>
</dbReference>
<evidence type="ECO:0000256" key="2">
    <source>
        <dbReference type="ARBA" id="ARBA00010742"/>
    </source>
</evidence>
<dbReference type="OrthoDB" id="7374754at2"/>
<comment type="similarity">
    <text evidence="2">Belongs to the bacterial solute-binding protein SsuA/TauA family.</text>
</comment>
<dbReference type="Pfam" id="PF09084">
    <property type="entry name" value="NMT1"/>
    <property type="match status" value="1"/>
</dbReference>
<organism evidence="7 8">
    <name type="scientific">Streptomyces clavuligerus</name>
    <dbReference type="NCBI Taxonomy" id="1901"/>
    <lineage>
        <taxon>Bacteria</taxon>
        <taxon>Bacillati</taxon>
        <taxon>Actinomycetota</taxon>
        <taxon>Actinomycetes</taxon>
        <taxon>Kitasatosporales</taxon>
        <taxon>Streptomycetaceae</taxon>
        <taxon>Streptomyces</taxon>
    </lineage>
</organism>
<geneLocation type="plasmid" evidence="7 8">
    <name>pSCL4</name>
</geneLocation>
<dbReference type="SMART" id="SM00062">
    <property type="entry name" value="PBPb"/>
    <property type="match status" value="1"/>
</dbReference>
<protein>
    <submittedName>
        <fullName evidence="7">Lipoprotein</fullName>
    </submittedName>
</protein>
<dbReference type="GO" id="GO:0042626">
    <property type="term" value="F:ATPase-coupled transmembrane transporter activity"/>
    <property type="evidence" value="ECO:0007669"/>
    <property type="project" value="InterPro"/>
</dbReference>
<proteinExistence type="inferred from homology"/>
<dbReference type="EMBL" id="CM000914">
    <property type="protein sequence ID" value="EFG04879.2"/>
    <property type="molecule type" value="Genomic_DNA"/>
</dbReference>
<feature type="domain" description="Solute-binding protein family 3/N-terminal" evidence="6">
    <location>
        <begin position="70"/>
        <end position="289"/>
    </location>
</feature>
<dbReference type="Proteomes" id="UP000002357">
    <property type="component" value="Plasmid pSCL4"/>
</dbReference>
<evidence type="ECO:0000256" key="1">
    <source>
        <dbReference type="ARBA" id="ARBA00004418"/>
    </source>
</evidence>
<dbReference type="InterPro" id="IPR015168">
    <property type="entry name" value="SsuA/THI5"/>
</dbReference>
<dbReference type="GO" id="GO:0016020">
    <property type="term" value="C:membrane"/>
    <property type="evidence" value="ECO:0007669"/>
    <property type="project" value="InterPro"/>
</dbReference>
<sequence>MSLSSVSRISRPFPAARAPRPPHRLRSRPRPRPRSRLAAVTAALAVLTLAGCSGGEGGSGGGDGGGRTRSIEFGYIADYNQAGLLAIAQKRGLWARNGLNASYKVFTDGPTQIAALGAGDLDFGTIGPGATWLPASGRATVVAVNQLGRADRVVALPGSGITRTADLKGKKIAVPEGTSGDMILTLALDRAGLTRDDVRIVPMTPPTAVSALASRQVDAAALWYPLLTTVEKRVPGLVHLAGSADFADEFAFPSSVVTAPATARKERALVTDVTRVLQEANDYRHRNPGESVAITAGFLRLDPGTVAADARNTLPLSTADLVAKTEDGTVTRWFTALQRFFVRTGKLDAVTDGRKLYTGDLYTEAAAR</sequence>
<name>D5SLT6_STRCL</name>